<evidence type="ECO:0000259" key="1">
    <source>
        <dbReference type="Pfam" id="PF12697"/>
    </source>
</evidence>
<protein>
    <submittedName>
        <fullName evidence="2">Alpha/Beta hydrolase protein</fullName>
    </submittedName>
</protein>
<dbReference type="RefSeq" id="XP_047777929.1">
    <property type="nucleotide sequence ID" value="XM_047926625.1"/>
</dbReference>
<accession>A0ABQ8KD48</accession>
<gene>
    <name evidence="2" type="ORF">C8Q71DRAFT_84610</name>
</gene>
<keyword evidence="2" id="KW-0378">Hydrolase</keyword>
<reference evidence="2 3" key="1">
    <citation type="journal article" date="2021" name="Environ. Microbiol.">
        <title>Gene family expansions and transcriptome signatures uncover fungal adaptations to wood decay.</title>
        <authorList>
            <person name="Hage H."/>
            <person name="Miyauchi S."/>
            <person name="Viragh M."/>
            <person name="Drula E."/>
            <person name="Min B."/>
            <person name="Chaduli D."/>
            <person name="Navarro D."/>
            <person name="Favel A."/>
            <person name="Norest M."/>
            <person name="Lesage-Meessen L."/>
            <person name="Balint B."/>
            <person name="Merenyi Z."/>
            <person name="de Eugenio L."/>
            <person name="Morin E."/>
            <person name="Martinez A.T."/>
            <person name="Baldrian P."/>
            <person name="Stursova M."/>
            <person name="Martinez M.J."/>
            <person name="Novotny C."/>
            <person name="Magnuson J.K."/>
            <person name="Spatafora J.W."/>
            <person name="Maurice S."/>
            <person name="Pangilinan J."/>
            <person name="Andreopoulos W."/>
            <person name="LaButti K."/>
            <person name="Hundley H."/>
            <person name="Na H."/>
            <person name="Kuo A."/>
            <person name="Barry K."/>
            <person name="Lipzen A."/>
            <person name="Henrissat B."/>
            <person name="Riley R."/>
            <person name="Ahrendt S."/>
            <person name="Nagy L.G."/>
            <person name="Grigoriev I.V."/>
            <person name="Martin F."/>
            <person name="Rosso M.N."/>
        </authorList>
    </citation>
    <scope>NUCLEOTIDE SEQUENCE [LARGE SCALE GENOMIC DNA]</scope>
    <source>
        <strain evidence="2 3">CIRM-BRFM 1785</strain>
    </source>
</reference>
<sequence>MPWAPVDDNGTRLYYEDTGAPPDSSDYTTLVLVHGGVFNGSTFRPMFKHAEEHNMRLVAVNNRDYRGSTPLSPSDLDALRSVELDEQRSMIHARGMELAAFLVWFIQQENIPPRSQNLEATRAGGLAFLGWSWGNTMTMSFLAQAERMDEEARRTLHSFMTAFIMFDSARHGLGVPPAMLAGLRAPARGQDETVDRDNDFEHRLSGYYAHPPALLDQFASVALDDLRDGLLHCPIADPSSPDYVPSTARMTTQRFGDVTDPNVTKRAHPLFHAVDPRLYQENVQAALWNSTTWPHLRVTLVWCDMSLPETVLSACYLAKQINEEWPQGARKVDVLRFNGANHFPHWDKPRRTIELLSRIVSPRAP</sequence>
<dbReference type="Proteomes" id="UP000814176">
    <property type="component" value="Unassembled WGS sequence"/>
</dbReference>
<dbReference type="EMBL" id="JADCUA010000012">
    <property type="protein sequence ID" value="KAH9835552.1"/>
    <property type="molecule type" value="Genomic_DNA"/>
</dbReference>
<comment type="caution">
    <text evidence="2">The sequence shown here is derived from an EMBL/GenBank/DDBJ whole genome shotgun (WGS) entry which is preliminary data.</text>
</comment>
<organism evidence="2 3">
    <name type="scientific">Rhodofomes roseus</name>
    <dbReference type="NCBI Taxonomy" id="34475"/>
    <lineage>
        <taxon>Eukaryota</taxon>
        <taxon>Fungi</taxon>
        <taxon>Dikarya</taxon>
        <taxon>Basidiomycota</taxon>
        <taxon>Agaricomycotina</taxon>
        <taxon>Agaricomycetes</taxon>
        <taxon>Polyporales</taxon>
        <taxon>Rhodofomes</taxon>
    </lineage>
</organism>
<keyword evidence="3" id="KW-1185">Reference proteome</keyword>
<evidence type="ECO:0000313" key="2">
    <source>
        <dbReference type="EMBL" id="KAH9835552.1"/>
    </source>
</evidence>
<proteinExistence type="predicted"/>
<evidence type="ECO:0000313" key="3">
    <source>
        <dbReference type="Proteomes" id="UP000814176"/>
    </source>
</evidence>
<dbReference type="Gene3D" id="3.40.50.1820">
    <property type="entry name" value="alpha/beta hydrolase"/>
    <property type="match status" value="1"/>
</dbReference>
<name>A0ABQ8KD48_9APHY</name>
<dbReference type="GeneID" id="72007357"/>
<feature type="domain" description="AB hydrolase-1" evidence="1">
    <location>
        <begin position="30"/>
        <end position="354"/>
    </location>
</feature>
<dbReference type="SUPFAM" id="SSF53474">
    <property type="entry name" value="alpha/beta-Hydrolases"/>
    <property type="match status" value="1"/>
</dbReference>
<dbReference type="Pfam" id="PF12697">
    <property type="entry name" value="Abhydrolase_6"/>
    <property type="match status" value="1"/>
</dbReference>
<dbReference type="InterPro" id="IPR029058">
    <property type="entry name" value="AB_hydrolase_fold"/>
</dbReference>
<dbReference type="GO" id="GO:0016787">
    <property type="term" value="F:hydrolase activity"/>
    <property type="evidence" value="ECO:0007669"/>
    <property type="project" value="UniProtKB-KW"/>
</dbReference>
<dbReference type="InterPro" id="IPR000073">
    <property type="entry name" value="AB_hydrolase_1"/>
</dbReference>